<dbReference type="OrthoDB" id="9781345at2"/>
<dbReference type="STRING" id="391625.PPSIR1_14915"/>
<sequence length="460" mass="50174">MAKVRRLEYKDAKSHKFWELSVEGTSFTVRYGKVGTDGQMKTTGCASEAAAEAAGTKKLNSKVKKGYVEVEVGKADATAEEGRNPALEAAIFDDPGNEEAWQVYADWLQQEGDPHGELISLEQQSRSAKGKDKAALDARIAEITEAHQKEWLGGAAKILKHKKIGDTASLEWQYGYVIGASVGCGSDHEYAGPTPDKILRALVKAPATRFLRNLSIGTTYDNQDWFGRMDKNVQAICRSGKLEALTRLHVGDGSGYWDISSTIVGKISDVLPIAPRLSSLYVRGNDIQFTQLVHEALETLTVETGGLSWSSARAIAKAELPNITSMTVYFGADNYGGNASVSDLTALWKNTKLPKLRHLGLCNSEFQGDIAKAIAGSKIIKQLTSLDLSMGTMVDAQSEVFTKKAKAFAHLERLDISDNFLSDERCEAIAKALPKVHVVRGQREADEYDGEIYTYVSVGE</sequence>
<gene>
    <name evidence="2" type="ORF">PPSIR1_14915</name>
</gene>
<dbReference type="AlphaFoldDB" id="A6G6B0"/>
<dbReference type="eggNOG" id="COG4886">
    <property type="taxonomic scope" value="Bacteria"/>
</dbReference>
<organism evidence="2 3">
    <name type="scientific">Plesiocystis pacifica SIR-1</name>
    <dbReference type="NCBI Taxonomy" id="391625"/>
    <lineage>
        <taxon>Bacteria</taxon>
        <taxon>Pseudomonadati</taxon>
        <taxon>Myxococcota</taxon>
        <taxon>Polyangia</taxon>
        <taxon>Nannocystales</taxon>
        <taxon>Nannocystaceae</taxon>
        <taxon>Plesiocystis</taxon>
    </lineage>
</organism>
<dbReference type="PANTHER" id="PTHR30634">
    <property type="entry name" value="OUTER MEMBRANE LOLAB LIPOPROTEIN INSERTION APPARATUS"/>
    <property type="match status" value="1"/>
</dbReference>
<dbReference type="InterPro" id="IPR036930">
    <property type="entry name" value="WGR_dom_sf"/>
</dbReference>
<dbReference type="InterPro" id="IPR049809">
    <property type="entry name" value="YehF/YfeS-like_WGR"/>
</dbReference>
<dbReference type="PANTHER" id="PTHR30634:SF13">
    <property type="entry name" value="PROTEIN YEHF"/>
    <property type="match status" value="1"/>
</dbReference>
<dbReference type="PROSITE" id="PS51977">
    <property type="entry name" value="WGR"/>
    <property type="match status" value="1"/>
</dbReference>
<reference evidence="2 3" key="1">
    <citation type="submission" date="2007-06" db="EMBL/GenBank/DDBJ databases">
        <authorList>
            <person name="Shimkets L."/>
            <person name="Ferriera S."/>
            <person name="Johnson J."/>
            <person name="Kravitz S."/>
            <person name="Beeson K."/>
            <person name="Sutton G."/>
            <person name="Rogers Y.-H."/>
            <person name="Friedman R."/>
            <person name="Frazier M."/>
            <person name="Venter J.C."/>
        </authorList>
    </citation>
    <scope>NUCLEOTIDE SEQUENCE [LARGE SCALE GENOMIC DNA]</scope>
    <source>
        <strain evidence="2 3">SIR-1</strain>
    </source>
</reference>
<feature type="domain" description="WGR" evidence="1">
    <location>
        <begin position="1"/>
        <end position="84"/>
    </location>
</feature>
<dbReference type="InterPro" id="IPR050458">
    <property type="entry name" value="LolB"/>
</dbReference>
<evidence type="ECO:0000313" key="2">
    <source>
        <dbReference type="EMBL" id="EDM78539.1"/>
    </source>
</evidence>
<accession>A6G6B0</accession>
<dbReference type="Gene3D" id="3.80.10.10">
    <property type="entry name" value="Ribonuclease Inhibitor"/>
    <property type="match status" value="1"/>
</dbReference>
<dbReference type="NCBIfam" id="TIGR02996">
    <property type="entry name" value="rpt_mate_G_obs"/>
    <property type="match status" value="1"/>
</dbReference>
<keyword evidence="3" id="KW-1185">Reference proteome</keyword>
<dbReference type="SUPFAM" id="SSF142921">
    <property type="entry name" value="WGR domain-like"/>
    <property type="match status" value="1"/>
</dbReference>
<evidence type="ECO:0000259" key="1">
    <source>
        <dbReference type="PROSITE" id="PS51977"/>
    </source>
</evidence>
<dbReference type="RefSeq" id="WP_006972259.1">
    <property type="nucleotide sequence ID" value="NZ_ABCS01000029.1"/>
</dbReference>
<dbReference type="SMART" id="SM00773">
    <property type="entry name" value="WGR"/>
    <property type="match status" value="1"/>
</dbReference>
<comment type="caution">
    <text evidence="2">The sequence shown here is derived from an EMBL/GenBank/DDBJ whole genome shotgun (WGS) entry which is preliminary data.</text>
</comment>
<dbReference type="InterPro" id="IPR032675">
    <property type="entry name" value="LRR_dom_sf"/>
</dbReference>
<dbReference type="InterPro" id="IPR014338">
    <property type="entry name" value="CHP02996_rpt-companion-dom"/>
</dbReference>
<dbReference type="EMBL" id="ABCS01000029">
    <property type="protein sequence ID" value="EDM78539.1"/>
    <property type="molecule type" value="Genomic_DNA"/>
</dbReference>
<dbReference type="eggNOG" id="COG3831">
    <property type="taxonomic scope" value="Bacteria"/>
</dbReference>
<protein>
    <submittedName>
        <fullName evidence="2">WGR domain protein</fullName>
    </submittedName>
</protein>
<dbReference type="Proteomes" id="UP000005801">
    <property type="component" value="Unassembled WGS sequence"/>
</dbReference>
<dbReference type="Gene3D" id="2.20.140.10">
    <property type="entry name" value="WGR domain"/>
    <property type="match status" value="1"/>
</dbReference>
<dbReference type="Pfam" id="PF05406">
    <property type="entry name" value="WGR"/>
    <property type="match status" value="1"/>
</dbReference>
<evidence type="ECO:0000313" key="3">
    <source>
        <dbReference type="Proteomes" id="UP000005801"/>
    </source>
</evidence>
<name>A6G6B0_9BACT</name>
<dbReference type="InterPro" id="IPR008893">
    <property type="entry name" value="WGR_domain"/>
</dbReference>
<proteinExistence type="predicted"/>
<dbReference type="CDD" id="cd07996">
    <property type="entry name" value="WGR_MMR_like"/>
    <property type="match status" value="1"/>
</dbReference>
<dbReference type="SUPFAM" id="SSF52047">
    <property type="entry name" value="RNI-like"/>
    <property type="match status" value="1"/>
</dbReference>